<evidence type="ECO:0000313" key="2">
    <source>
        <dbReference type="WBParaSite" id="jg3573"/>
    </source>
</evidence>
<dbReference type="AlphaFoldDB" id="A0A915E852"/>
<name>A0A915E852_9BILA</name>
<evidence type="ECO:0000313" key="1">
    <source>
        <dbReference type="Proteomes" id="UP000887574"/>
    </source>
</evidence>
<proteinExistence type="predicted"/>
<accession>A0A915E852</accession>
<keyword evidence="1" id="KW-1185">Reference proteome</keyword>
<organism evidence="1 2">
    <name type="scientific">Ditylenchus dipsaci</name>
    <dbReference type="NCBI Taxonomy" id="166011"/>
    <lineage>
        <taxon>Eukaryota</taxon>
        <taxon>Metazoa</taxon>
        <taxon>Ecdysozoa</taxon>
        <taxon>Nematoda</taxon>
        <taxon>Chromadorea</taxon>
        <taxon>Rhabditida</taxon>
        <taxon>Tylenchina</taxon>
        <taxon>Tylenchomorpha</taxon>
        <taxon>Sphaerularioidea</taxon>
        <taxon>Anguinidae</taxon>
        <taxon>Anguininae</taxon>
        <taxon>Ditylenchus</taxon>
    </lineage>
</organism>
<sequence>MCGCESPPKRTHCDEVGFLKAALDFASDVIISAVEDLVCEILEGLDMFSCESYCTCALKNECTKWITQSKELMFISTQCKKECSWYKKCKMTSTPTPPTCKDASSK</sequence>
<dbReference type="Proteomes" id="UP000887574">
    <property type="component" value="Unplaced"/>
</dbReference>
<dbReference type="WBParaSite" id="jg3573">
    <property type="protein sequence ID" value="jg3573"/>
    <property type="gene ID" value="jg3573"/>
</dbReference>
<reference evidence="2" key="1">
    <citation type="submission" date="2022-11" db="UniProtKB">
        <authorList>
            <consortium name="WormBaseParasite"/>
        </authorList>
    </citation>
    <scope>IDENTIFICATION</scope>
</reference>
<protein>
    <submittedName>
        <fullName evidence="2">Uncharacterized protein</fullName>
    </submittedName>
</protein>